<evidence type="ECO:0000256" key="1">
    <source>
        <dbReference type="SAM" id="Phobius"/>
    </source>
</evidence>
<accession>A0ABU8S201</accession>
<comment type="caution">
    <text evidence="2">The sequence shown here is derived from an EMBL/GenBank/DDBJ whole genome shotgun (WGS) entry which is preliminary data.</text>
</comment>
<keyword evidence="1" id="KW-1133">Transmembrane helix</keyword>
<keyword evidence="2" id="KW-0808">Transferase</keyword>
<keyword evidence="3" id="KW-1185">Reference proteome</keyword>
<proteinExistence type="predicted"/>
<dbReference type="Gene3D" id="1.20.120.1760">
    <property type="match status" value="1"/>
</dbReference>
<dbReference type="GO" id="GO:0016740">
    <property type="term" value="F:transferase activity"/>
    <property type="evidence" value="ECO:0007669"/>
    <property type="project" value="UniProtKB-KW"/>
</dbReference>
<reference evidence="2 3" key="1">
    <citation type="submission" date="2024-03" db="EMBL/GenBank/DDBJ databases">
        <authorList>
            <person name="Jo J.-H."/>
        </authorList>
    </citation>
    <scope>NUCLEOTIDE SEQUENCE [LARGE SCALE GENOMIC DNA]</scope>
    <source>
        <strain evidence="2 3">PS1R-30</strain>
    </source>
</reference>
<feature type="transmembrane region" description="Helical" evidence="1">
    <location>
        <begin position="156"/>
        <end position="188"/>
    </location>
</feature>
<keyword evidence="1" id="KW-0812">Transmembrane</keyword>
<evidence type="ECO:0000313" key="2">
    <source>
        <dbReference type="EMBL" id="MEJ5978979.1"/>
    </source>
</evidence>
<dbReference type="Proteomes" id="UP001361239">
    <property type="component" value="Unassembled WGS sequence"/>
</dbReference>
<dbReference type="RefSeq" id="WP_339588923.1">
    <property type="nucleotide sequence ID" value="NZ_JBBHJZ010000005.1"/>
</dbReference>
<feature type="transmembrane region" description="Helical" evidence="1">
    <location>
        <begin position="103"/>
        <end position="136"/>
    </location>
</feature>
<feature type="transmembrane region" description="Helical" evidence="1">
    <location>
        <begin position="30"/>
        <end position="53"/>
    </location>
</feature>
<protein>
    <submittedName>
        <fullName evidence="2">CDP-alcohol phosphatidyltransferase family protein</fullName>
        <ecNumber evidence="2">2.7.8.-</ecNumber>
    </submittedName>
</protein>
<organism evidence="2 3">
    <name type="scientific">Novosphingobium anseongense</name>
    <dbReference type="NCBI Taxonomy" id="3133436"/>
    <lineage>
        <taxon>Bacteria</taxon>
        <taxon>Pseudomonadati</taxon>
        <taxon>Pseudomonadota</taxon>
        <taxon>Alphaproteobacteria</taxon>
        <taxon>Sphingomonadales</taxon>
        <taxon>Sphingomonadaceae</taxon>
        <taxon>Novosphingobium</taxon>
    </lineage>
</organism>
<keyword evidence="1" id="KW-0472">Membrane</keyword>
<sequence>MVEIANRRPLRSRQTGWAKRLVQVLLKTPLTPNAVSVAGIGFAASGAACFVFAGTQPLLWLGGALFIQLRLLANLMDGLLAVEGGRQSPTGALFNEFPDRIEDALLLVAAGYGAGVPTLGWAAALLAMGTAYVRALGGSLGLPQDFRGPMAKQHRMALLTAGALASLFVPALPWVLGAIGFGAALTCLRRLTRQARLLNEAAR</sequence>
<name>A0ABU8S201_9SPHN</name>
<dbReference type="InterPro" id="IPR043130">
    <property type="entry name" value="CDP-OH_PTrfase_TM_dom"/>
</dbReference>
<evidence type="ECO:0000313" key="3">
    <source>
        <dbReference type="Proteomes" id="UP001361239"/>
    </source>
</evidence>
<dbReference type="EC" id="2.7.8.-" evidence="2"/>
<gene>
    <name evidence="2" type="ORF">WG901_20165</name>
</gene>
<dbReference type="EMBL" id="JBBHJZ010000005">
    <property type="protein sequence ID" value="MEJ5978979.1"/>
    <property type="molecule type" value="Genomic_DNA"/>
</dbReference>